<gene>
    <name evidence="2" type="ORF">NU887_17020</name>
</gene>
<sequence length="108" mass="12511">MEKFGLNKTTIHSINSVFESHPNIERSLIYGSRAKGNFRTGSDIDLTLFGEKLTLSELLKIENELDDLMLPYKIDISIFHKIESRNLTDHIQRIGKEFYSLTQPVDKR</sequence>
<dbReference type="RefSeq" id="WP_258424588.1">
    <property type="nucleotide sequence ID" value="NZ_JANSUY010000019.1"/>
</dbReference>
<comment type="caution">
    <text evidence="2">The sequence shown here is derived from an EMBL/GenBank/DDBJ whole genome shotgun (WGS) entry which is preliminary data.</text>
</comment>
<evidence type="ECO:0000313" key="3">
    <source>
        <dbReference type="Proteomes" id="UP001142175"/>
    </source>
</evidence>
<dbReference type="Proteomes" id="UP001142175">
    <property type="component" value="Unassembled WGS sequence"/>
</dbReference>
<keyword evidence="3" id="KW-1185">Reference proteome</keyword>
<evidence type="ECO:0000259" key="1">
    <source>
        <dbReference type="Pfam" id="PF18765"/>
    </source>
</evidence>
<dbReference type="InterPro" id="IPR041633">
    <property type="entry name" value="Polbeta"/>
</dbReference>
<evidence type="ECO:0000313" key="2">
    <source>
        <dbReference type="EMBL" id="MCR9016740.1"/>
    </source>
</evidence>
<dbReference type="Gene3D" id="3.30.460.10">
    <property type="entry name" value="Beta Polymerase, domain 2"/>
    <property type="match status" value="1"/>
</dbReference>
<feature type="domain" description="Polymerase beta nucleotidyltransferase" evidence="1">
    <location>
        <begin position="13"/>
        <end position="100"/>
    </location>
</feature>
<dbReference type="EMBL" id="JANSUY010000019">
    <property type="protein sequence ID" value="MCR9016740.1"/>
    <property type="molecule type" value="Genomic_DNA"/>
</dbReference>
<accession>A0A9X2PAD3</accession>
<dbReference type="SUPFAM" id="SSF81301">
    <property type="entry name" value="Nucleotidyltransferase"/>
    <property type="match status" value="1"/>
</dbReference>
<proteinExistence type="predicted"/>
<reference evidence="2" key="1">
    <citation type="submission" date="2022-08" db="EMBL/GenBank/DDBJ databases">
        <authorList>
            <person name="Zhang D."/>
        </authorList>
    </citation>
    <scope>NUCLEOTIDE SEQUENCE</scope>
    <source>
        <strain evidence="2">XJ19-11</strain>
    </source>
</reference>
<dbReference type="InterPro" id="IPR043519">
    <property type="entry name" value="NT_sf"/>
</dbReference>
<organism evidence="2 3">
    <name type="scientific">Aquiflexum gelatinilyticum</name>
    <dbReference type="NCBI Taxonomy" id="2961943"/>
    <lineage>
        <taxon>Bacteria</taxon>
        <taxon>Pseudomonadati</taxon>
        <taxon>Bacteroidota</taxon>
        <taxon>Cytophagia</taxon>
        <taxon>Cytophagales</taxon>
        <taxon>Cyclobacteriaceae</taxon>
        <taxon>Aquiflexum</taxon>
    </lineage>
</organism>
<dbReference type="AlphaFoldDB" id="A0A9X2PAD3"/>
<protein>
    <submittedName>
        <fullName evidence="2">Nucleotidyltransferase domain-containing protein</fullName>
    </submittedName>
</protein>
<dbReference type="Pfam" id="PF18765">
    <property type="entry name" value="Polbeta"/>
    <property type="match status" value="1"/>
</dbReference>
<dbReference type="CDD" id="cd05403">
    <property type="entry name" value="NT_KNTase_like"/>
    <property type="match status" value="1"/>
</dbReference>
<name>A0A9X2PAD3_9BACT</name>